<dbReference type="CDD" id="cd03216">
    <property type="entry name" value="ABC_Carb_Monos_I"/>
    <property type="match status" value="1"/>
</dbReference>
<evidence type="ECO:0000256" key="6">
    <source>
        <dbReference type="ARBA" id="ARBA00022840"/>
    </source>
</evidence>
<keyword evidence="2" id="KW-0813">Transport</keyword>
<protein>
    <submittedName>
        <fullName evidence="10">Unannotated protein</fullName>
    </submittedName>
</protein>
<keyword evidence="5" id="KW-0547">Nucleotide-binding</keyword>
<dbReference type="PANTHER" id="PTHR43790:SF4">
    <property type="entry name" value="GUANOSINE IMPORT ATP-BINDING PROTEIN NUPO"/>
    <property type="match status" value="1"/>
</dbReference>
<evidence type="ECO:0000313" key="11">
    <source>
        <dbReference type="EMBL" id="CAB5067692.1"/>
    </source>
</evidence>
<dbReference type="GO" id="GO:0005524">
    <property type="term" value="F:ATP binding"/>
    <property type="evidence" value="ECO:0007669"/>
    <property type="project" value="UniProtKB-KW"/>
</dbReference>
<keyword evidence="8" id="KW-0472">Membrane</keyword>
<evidence type="ECO:0000259" key="9">
    <source>
        <dbReference type="PROSITE" id="PS50893"/>
    </source>
</evidence>
<dbReference type="EMBL" id="CAFBPN010000084">
    <property type="protein sequence ID" value="CAB5027327.1"/>
    <property type="molecule type" value="Genomic_DNA"/>
</dbReference>
<proteinExistence type="predicted"/>
<keyword evidence="7" id="KW-1278">Translocase</keyword>
<evidence type="ECO:0000256" key="8">
    <source>
        <dbReference type="ARBA" id="ARBA00023136"/>
    </source>
</evidence>
<evidence type="ECO:0000256" key="4">
    <source>
        <dbReference type="ARBA" id="ARBA00022737"/>
    </source>
</evidence>
<dbReference type="InterPro" id="IPR050107">
    <property type="entry name" value="ABC_carbohydrate_import_ATPase"/>
</dbReference>
<name>A0A6J7RF14_9ZZZZ</name>
<dbReference type="InterPro" id="IPR017871">
    <property type="entry name" value="ABC_transporter-like_CS"/>
</dbReference>
<dbReference type="FunFam" id="3.40.50.300:FF:000127">
    <property type="entry name" value="Ribose import ATP-binding protein RbsA"/>
    <property type="match status" value="1"/>
</dbReference>
<dbReference type="AlphaFoldDB" id="A0A6J7RF14"/>
<dbReference type="PANTHER" id="PTHR43790">
    <property type="entry name" value="CARBOHYDRATE TRANSPORT ATP-BINDING PROTEIN MG119-RELATED"/>
    <property type="match status" value="1"/>
</dbReference>
<dbReference type="EMBL" id="CAFBQU010000064">
    <property type="protein sequence ID" value="CAB5067692.1"/>
    <property type="molecule type" value="Genomic_DNA"/>
</dbReference>
<accession>A0A6J7RF14</accession>
<dbReference type="PROSITE" id="PS00211">
    <property type="entry name" value="ABC_TRANSPORTER_1"/>
    <property type="match status" value="1"/>
</dbReference>
<evidence type="ECO:0000256" key="7">
    <source>
        <dbReference type="ARBA" id="ARBA00022967"/>
    </source>
</evidence>
<sequence length="509" mass="54289">MTNTIAVHMSGVVKRFPGVVANDGVEFELRRGEVHALLGENGAGKSTLSNILTGLYRPDEGTIELNGAPVSFSSPRDALNAGIGMVHQHFRLVETFSVAENVVLGNPDTAFLLDTAAINERVKELAARYDMAVDPEARVWQLSVGEQQRVEILKVLYRGAQVLILDEPTAVLTPIEADALFRTLRAMTAEGRTVIFISHKLDEVMAVSDRITVLRGGRTVGTVDTSSTNKRDLASMMVGRNVEFTRVQRKTPAQANDVVLHVENLGGHDDRGRDALHGVTLTVGRGEIVGIAGVAGNGQRELAEVIAGMRHATTGSVSVEGKVLQSGKARAAIAGGVAHVPEDRLHTGLAAGHSVEDNLALKSYRSSLLSRFGLLRRQAMRDGATALVERYDVKTPSTQTAVRLLSGGNVQKVLLAREFSTGPKVLIAASPTRGLDVGAIESVRERLVEAADGGLGVLLISEDLDEIMSLADRIAVMYEGRIVAVIPADKADRETIGLLMGGSQLEATS</sequence>
<dbReference type="InterPro" id="IPR003439">
    <property type="entry name" value="ABC_transporter-like_ATP-bd"/>
</dbReference>
<evidence type="ECO:0000256" key="2">
    <source>
        <dbReference type="ARBA" id="ARBA00022448"/>
    </source>
</evidence>
<evidence type="ECO:0000313" key="10">
    <source>
        <dbReference type="EMBL" id="CAB5027327.1"/>
    </source>
</evidence>
<dbReference type="InterPro" id="IPR003593">
    <property type="entry name" value="AAA+_ATPase"/>
</dbReference>
<dbReference type="GO" id="GO:0005886">
    <property type="term" value="C:plasma membrane"/>
    <property type="evidence" value="ECO:0007669"/>
    <property type="project" value="UniProtKB-SubCell"/>
</dbReference>
<dbReference type="PROSITE" id="PS50893">
    <property type="entry name" value="ABC_TRANSPORTER_2"/>
    <property type="match status" value="2"/>
</dbReference>
<dbReference type="SMART" id="SM00382">
    <property type="entry name" value="AAA"/>
    <property type="match status" value="1"/>
</dbReference>
<dbReference type="InterPro" id="IPR027417">
    <property type="entry name" value="P-loop_NTPase"/>
</dbReference>
<dbReference type="Gene3D" id="3.40.50.300">
    <property type="entry name" value="P-loop containing nucleotide triphosphate hydrolases"/>
    <property type="match status" value="2"/>
</dbReference>
<comment type="subcellular location">
    <subcellularLocation>
        <location evidence="1">Cell membrane</location>
        <topology evidence="1">Peripheral membrane protein</topology>
    </subcellularLocation>
</comment>
<gene>
    <name evidence="10" type="ORF">UFOPK4098_01244</name>
    <name evidence="11" type="ORF">UFOPK4347_01548</name>
</gene>
<keyword evidence="3" id="KW-1003">Cell membrane</keyword>
<dbReference type="CDD" id="cd03215">
    <property type="entry name" value="ABC_Carb_Monos_II"/>
    <property type="match status" value="1"/>
</dbReference>
<organism evidence="10">
    <name type="scientific">freshwater metagenome</name>
    <dbReference type="NCBI Taxonomy" id="449393"/>
    <lineage>
        <taxon>unclassified sequences</taxon>
        <taxon>metagenomes</taxon>
        <taxon>ecological metagenomes</taxon>
    </lineage>
</organism>
<dbReference type="SUPFAM" id="SSF52540">
    <property type="entry name" value="P-loop containing nucleoside triphosphate hydrolases"/>
    <property type="match status" value="2"/>
</dbReference>
<keyword evidence="4" id="KW-0677">Repeat</keyword>
<evidence type="ECO:0000256" key="1">
    <source>
        <dbReference type="ARBA" id="ARBA00004202"/>
    </source>
</evidence>
<evidence type="ECO:0000256" key="3">
    <source>
        <dbReference type="ARBA" id="ARBA00022475"/>
    </source>
</evidence>
<feature type="domain" description="ABC transporter" evidence="9">
    <location>
        <begin position="7"/>
        <end position="241"/>
    </location>
</feature>
<reference evidence="10" key="1">
    <citation type="submission" date="2020-05" db="EMBL/GenBank/DDBJ databases">
        <authorList>
            <person name="Chiriac C."/>
            <person name="Salcher M."/>
            <person name="Ghai R."/>
            <person name="Kavagutti S V."/>
        </authorList>
    </citation>
    <scope>NUCLEOTIDE SEQUENCE</scope>
</reference>
<dbReference type="Pfam" id="PF00005">
    <property type="entry name" value="ABC_tran"/>
    <property type="match status" value="2"/>
</dbReference>
<evidence type="ECO:0000256" key="5">
    <source>
        <dbReference type="ARBA" id="ARBA00022741"/>
    </source>
</evidence>
<dbReference type="GO" id="GO:0016887">
    <property type="term" value="F:ATP hydrolysis activity"/>
    <property type="evidence" value="ECO:0007669"/>
    <property type="project" value="InterPro"/>
</dbReference>
<feature type="domain" description="ABC transporter" evidence="9">
    <location>
        <begin position="260"/>
        <end position="504"/>
    </location>
</feature>
<keyword evidence="6" id="KW-0067">ATP-binding</keyword>